<keyword evidence="6" id="KW-1185">Reference proteome</keyword>
<feature type="transmembrane region" description="Helical" evidence="2">
    <location>
        <begin position="29"/>
        <end position="47"/>
    </location>
</feature>
<organism evidence="5 6">
    <name type="scientific">Streptomyces rameus</name>
    <dbReference type="NCBI Taxonomy" id="68261"/>
    <lineage>
        <taxon>Bacteria</taxon>
        <taxon>Bacillati</taxon>
        <taxon>Actinomycetota</taxon>
        <taxon>Actinomycetes</taxon>
        <taxon>Kitasatosporales</taxon>
        <taxon>Streptomycetaceae</taxon>
        <taxon>Streptomyces</taxon>
    </lineage>
</organism>
<feature type="signal peptide" evidence="3">
    <location>
        <begin position="1"/>
        <end position="21"/>
    </location>
</feature>
<feature type="transmembrane region" description="Helical" evidence="2">
    <location>
        <begin position="416"/>
        <end position="437"/>
    </location>
</feature>
<dbReference type="InterPro" id="IPR038507">
    <property type="entry name" value="YcnI-like_sf"/>
</dbReference>
<proteinExistence type="predicted"/>
<dbReference type="Gene3D" id="2.60.40.2230">
    <property type="entry name" value="Uncharacterised protein YcnI-like PF07987, DUF1775"/>
    <property type="match status" value="1"/>
</dbReference>
<feature type="compositionally biased region" description="Low complexity" evidence="1">
    <location>
        <begin position="386"/>
        <end position="407"/>
    </location>
</feature>
<evidence type="ECO:0000256" key="2">
    <source>
        <dbReference type="SAM" id="Phobius"/>
    </source>
</evidence>
<feature type="region of interest" description="Disordered" evidence="1">
    <location>
        <begin position="384"/>
        <end position="410"/>
    </location>
</feature>
<dbReference type="CDD" id="cd08545">
    <property type="entry name" value="YcnI_like"/>
    <property type="match status" value="1"/>
</dbReference>
<dbReference type="EMBL" id="BAAAVM010000001">
    <property type="protein sequence ID" value="GAA3118326.1"/>
    <property type="molecule type" value="Genomic_DNA"/>
</dbReference>
<keyword evidence="2" id="KW-0472">Membrane</keyword>
<protein>
    <recommendedName>
        <fullName evidence="4">YncI copper-binding domain-containing protein</fullName>
    </recommendedName>
</protein>
<name>A0ABP6MNI4_9ACTN</name>
<comment type="caution">
    <text evidence="5">The sequence shown here is derived from an EMBL/GenBank/DDBJ whole genome shotgun (WGS) entry which is preliminary data.</text>
</comment>
<evidence type="ECO:0000313" key="5">
    <source>
        <dbReference type="EMBL" id="GAA3118326.1"/>
    </source>
</evidence>
<dbReference type="Proteomes" id="UP001500893">
    <property type="component" value="Unassembled WGS sequence"/>
</dbReference>
<reference evidence="6" key="1">
    <citation type="journal article" date="2019" name="Int. J. Syst. Evol. Microbiol.">
        <title>The Global Catalogue of Microorganisms (GCM) 10K type strain sequencing project: providing services to taxonomists for standard genome sequencing and annotation.</title>
        <authorList>
            <consortium name="The Broad Institute Genomics Platform"/>
            <consortium name="The Broad Institute Genome Sequencing Center for Infectious Disease"/>
            <person name="Wu L."/>
            <person name="Ma J."/>
        </authorList>
    </citation>
    <scope>NUCLEOTIDE SEQUENCE [LARGE SCALE GENOMIC DNA]</scope>
    <source>
        <strain evidence="6">JCM 11574</strain>
    </source>
</reference>
<evidence type="ECO:0000259" key="4">
    <source>
        <dbReference type="Pfam" id="PF07987"/>
    </source>
</evidence>
<dbReference type="Pfam" id="PF07987">
    <property type="entry name" value="DUF1775"/>
    <property type="match status" value="1"/>
</dbReference>
<gene>
    <name evidence="5" type="ORF">GCM10010521_02450</name>
</gene>
<feature type="transmembrane region" description="Helical" evidence="2">
    <location>
        <begin position="54"/>
        <end position="74"/>
    </location>
</feature>
<feature type="transmembrane region" description="Helical" evidence="2">
    <location>
        <begin position="94"/>
        <end position="114"/>
    </location>
</feature>
<evidence type="ECO:0000256" key="1">
    <source>
        <dbReference type="SAM" id="MobiDB-lite"/>
    </source>
</evidence>
<feature type="chain" id="PRO_5045085581" description="YncI copper-binding domain-containing protein" evidence="3">
    <location>
        <begin position="22"/>
        <end position="447"/>
    </location>
</feature>
<dbReference type="InterPro" id="IPR012533">
    <property type="entry name" value="YcnI-copper_dom"/>
</dbReference>
<accession>A0ABP6MNI4</accession>
<feature type="domain" description="YncI copper-binding" evidence="4">
    <location>
        <begin position="234"/>
        <end position="379"/>
    </location>
</feature>
<keyword evidence="2" id="KW-1133">Transmembrane helix</keyword>
<sequence>MRAAVFSALCVLLAAGGHALATGVAPAVWAQVAGCVPVFAGACLLGGRERSPAGIGGAVVAAQGALHFLFHAAGPQHAATVMHGVRMAHEHAHAVTPHATLAHIGAALVLTWWLRRGEAALWSLLRRVAAFVPGLAAWWQVTRGARRLPGTREPVRWPGAGPWAPRGMRLRYAVHRRGPPAGALLPATSPTATPLSTEIHPLMSQNRITPRRACAVTALTAAGLFAAAGVASAHVTVHPDSYAKGATDGVLTFRVPNEEDGASTTKVQVFLPTDHPVLGVLVSPRDGWTAKVTDTKLKKPVKTDDGTITDAVSEITWTGGKIAPGRYEDFDVAFGQLPADTDRLTFKALQTYSDGKTVRWIEETQGDDEPENPAPVLELTAEDAADGGTSAAASTARPDNAATSAADTSDDSTARALGIAGLVVGAVGLAAAVFALVRARATRSGAA</sequence>
<evidence type="ECO:0000256" key="3">
    <source>
        <dbReference type="SAM" id="SignalP"/>
    </source>
</evidence>
<keyword evidence="3" id="KW-0732">Signal</keyword>
<evidence type="ECO:0000313" key="6">
    <source>
        <dbReference type="Proteomes" id="UP001500893"/>
    </source>
</evidence>
<keyword evidence="2" id="KW-0812">Transmembrane</keyword>